<dbReference type="GO" id="GO:0016020">
    <property type="term" value="C:membrane"/>
    <property type="evidence" value="ECO:0007669"/>
    <property type="project" value="UniProtKB-SubCell"/>
</dbReference>
<evidence type="ECO:0000256" key="5">
    <source>
        <dbReference type="SAM" id="Phobius"/>
    </source>
</evidence>
<dbReference type="AlphaFoldDB" id="A0A078AB85"/>
<dbReference type="SUPFAM" id="SSF161084">
    <property type="entry name" value="MAPEG domain-like"/>
    <property type="match status" value="1"/>
</dbReference>
<feature type="transmembrane region" description="Helical" evidence="5">
    <location>
        <begin position="115"/>
        <end position="138"/>
    </location>
</feature>
<keyword evidence="7" id="KW-1185">Reference proteome</keyword>
<evidence type="ECO:0008006" key="8">
    <source>
        <dbReference type="Google" id="ProtNLM"/>
    </source>
</evidence>
<keyword evidence="3 5" id="KW-1133">Transmembrane helix</keyword>
<accession>A0A078AB85</accession>
<dbReference type="InterPro" id="IPR001129">
    <property type="entry name" value="Membr-assoc_MAPEG"/>
</dbReference>
<dbReference type="InParanoid" id="A0A078AB85"/>
<gene>
    <name evidence="6" type="primary">Contig19739.g20941</name>
    <name evidence="6" type="ORF">STYLEM_8545</name>
</gene>
<evidence type="ECO:0000313" key="7">
    <source>
        <dbReference type="Proteomes" id="UP000039865"/>
    </source>
</evidence>
<dbReference type="OrthoDB" id="312603at2759"/>
<evidence type="ECO:0000256" key="3">
    <source>
        <dbReference type="ARBA" id="ARBA00022989"/>
    </source>
</evidence>
<evidence type="ECO:0000256" key="2">
    <source>
        <dbReference type="ARBA" id="ARBA00022692"/>
    </source>
</evidence>
<dbReference type="Pfam" id="PF01124">
    <property type="entry name" value="MAPEG"/>
    <property type="match status" value="1"/>
</dbReference>
<dbReference type="EMBL" id="CCKQ01008108">
    <property type="protein sequence ID" value="CDW79555.1"/>
    <property type="molecule type" value="Genomic_DNA"/>
</dbReference>
<keyword evidence="2 5" id="KW-0812">Transmembrane</keyword>
<proteinExistence type="predicted"/>
<evidence type="ECO:0000256" key="4">
    <source>
        <dbReference type="ARBA" id="ARBA00023136"/>
    </source>
</evidence>
<name>A0A078AB85_STYLE</name>
<sequence>MAFSCYIRLGSSRQYKFRFIISILAGIGFHLQMEQIKVRKETFGRNYAQLDQVLGKFHKEALGEDTSINVYGYPDIGNNIYADLLPYKDWIKINNAQRCHENLVQQMPIVFCNTFIGILSFPKFTLGLLYTYIFLRFFHIQGYLGFRGYNKAMAVEEFSKLLVIIMAVNGIVSSLSLLGVGGRFNLFRRFMPNSLRKP</sequence>
<keyword evidence="4 5" id="KW-0472">Membrane</keyword>
<dbReference type="InterPro" id="IPR023352">
    <property type="entry name" value="MAPEG-like_dom_sf"/>
</dbReference>
<reference evidence="6 7" key="1">
    <citation type="submission" date="2014-06" db="EMBL/GenBank/DDBJ databases">
        <authorList>
            <person name="Swart Estienne"/>
        </authorList>
    </citation>
    <scope>NUCLEOTIDE SEQUENCE [LARGE SCALE GENOMIC DNA]</scope>
    <source>
        <strain evidence="6 7">130c</strain>
    </source>
</reference>
<comment type="subcellular location">
    <subcellularLocation>
        <location evidence="1">Membrane</location>
    </subcellularLocation>
</comment>
<organism evidence="6 7">
    <name type="scientific">Stylonychia lemnae</name>
    <name type="common">Ciliate</name>
    <dbReference type="NCBI Taxonomy" id="5949"/>
    <lineage>
        <taxon>Eukaryota</taxon>
        <taxon>Sar</taxon>
        <taxon>Alveolata</taxon>
        <taxon>Ciliophora</taxon>
        <taxon>Intramacronucleata</taxon>
        <taxon>Spirotrichea</taxon>
        <taxon>Stichotrichia</taxon>
        <taxon>Sporadotrichida</taxon>
        <taxon>Oxytrichidae</taxon>
        <taxon>Stylonychinae</taxon>
        <taxon>Stylonychia</taxon>
    </lineage>
</organism>
<feature type="transmembrane region" description="Helical" evidence="5">
    <location>
        <begin position="158"/>
        <end position="181"/>
    </location>
</feature>
<dbReference type="Proteomes" id="UP000039865">
    <property type="component" value="Unassembled WGS sequence"/>
</dbReference>
<protein>
    <recommendedName>
        <fullName evidence="8">Mapeg family protein</fullName>
    </recommendedName>
</protein>
<dbReference type="Gene3D" id="1.20.120.550">
    <property type="entry name" value="Membrane associated eicosanoid/glutathione metabolism-like domain"/>
    <property type="match status" value="1"/>
</dbReference>
<evidence type="ECO:0000313" key="6">
    <source>
        <dbReference type="EMBL" id="CDW79555.1"/>
    </source>
</evidence>
<evidence type="ECO:0000256" key="1">
    <source>
        <dbReference type="ARBA" id="ARBA00004370"/>
    </source>
</evidence>